<protein>
    <submittedName>
        <fullName evidence="1">Uncharacterized protein</fullName>
    </submittedName>
</protein>
<proteinExistence type="predicted"/>
<evidence type="ECO:0000313" key="2">
    <source>
        <dbReference type="Proteomes" id="UP000030663"/>
    </source>
</evidence>
<dbReference type="Proteomes" id="UP000030663">
    <property type="component" value="Unassembled WGS sequence"/>
</dbReference>
<dbReference type="EMBL" id="JH658627">
    <property type="protein sequence ID" value="EXK77258.1"/>
    <property type="molecule type" value="Genomic_DNA"/>
</dbReference>
<sequence length="31" mass="3717">MLYRLDISEEAVGDLFPENEYRKMTLKIQVD</sequence>
<gene>
    <name evidence="1" type="ORF">FOQG_18033</name>
</gene>
<accession>X0BEJ9</accession>
<evidence type="ECO:0000313" key="1">
    <source>
        <dbReference type="EMBL" id="EXK77258.1"/>
    </source>
</evidence>
<dbReference type="AlphaFoldDB" id="X0BEJ9"/>
<keyword evidence="2" id="KW-1185">Reference proteome</keyword>
<reference evidence="1 2" key="1">
    <citation type="submission" date="2011-11" db="EMBL/GenBank/DDBJ databases">
        <title>The Genome Sequence of Fusarium oxysporum PHW815.</title>
        <authorList>
            <consortium name="The Broad Institute Genome Sequencing Platform"/>
            <person name="Ma L.-J."/>
            <person name="Gale L.R."/>
            <person name="Schwartz D.C."/>
            <person name="Zhou S."/>
            <person name="Corby-Kistler H."/>
            <person name="Young S.K."/>
            <person name="Zeng Q."/>
            <person name="Gargeya S."/>
            <person name="Fitzgerald M."/>
            <person name="Haas B."/>
            <person name="Abouelleil A."/>
            <person name="Alvarado L."/>
            <person name="Arachchi H.M."/>
            <person name="Berlin A."/>
            <person name="Brown A."/>
            <person name="Chapman S.B."/>
            <person name="Chen Z."/>
            <person name="Dunbar C."/>
            <person name="Freedman E."/>
            <person name="Gearin G."/>
            <person name="Goldberg J."/>
            <person name="Griggs A."/>
            <person name="Gujja S."/>
            <person name="Heiman D."/>
            <person name="Howarth C."/>
            <person name="Larson L."/>
            <person name="Lui A."/>
            <person name="MacDonald P.J.P."/>
            <person name="Montmayeur A."/>
            <person name="Murphy C."/>
            <person name="Neiman D."/>
            <person name="Pearson M."/>
            <person name="Priest M."/>
            <person name="Roberts A."/>
            <person name="Saif S."/>
            <person name="Shea T."/>
            <person name="Shenoy N."/>
            <person name="Sisk P."/>
            <person name="Stolte C."/>
            <person name="Sykes S."/>
            <person name="Wortman J."/>
            <person name="Nusbaum C."/>
            <person name="Birren B."/>
        </authorList>
    </citation>
    <scope>NUCLEOTIDE SEQUENCE [LARGE SCALE GENOMIC DNA]</scope>
    <source>
        <strain evidence="1 2">54005</strain>
    </source>
</reference>
<organism evidence="1 2">
    <name type="scientific">Fusarium oxysporum f. sp. raphani 54005</name>
    <dbReference type="NCBI Taxonomy" id="1089458"/>
    <lineage>
        <taxon>Eukaryota</taxon>
        <taxon>Fungi</taxon>
        <taxon>Dikarya</taxon>
        <taxon>Ascomycota</taxon>
        <taxon>Pezizomycotina</taxon>
        <taxon>Sordariomycetes</taxon>
        <taxon>Hypocreomycetidae</taxon>
        <taxon>Hypocreales</taxon>
        <taxon>Nectriaceae</taxon>
        <taxon>Fusarium</taxon>
        <taxon>Fusarium oxysporum species complex</taxon>
    </lineage>
</organism>
<name>X0BEJ9_FUSOX</name>
<dbReference type="HOGENOM" id="CLU_3399493_0_0_1"/>